<dbReference type="GO" id="GO:0004674">
    <property type="term" value="F:protein serine/threonine kinase activity"/>
    <property type="evidence" value="ECO:0007669"/>
    <property type="project" value="TreeGrafter"/>
</dbReference>
<dbReference type="GO" id="GO:0005524">
    <property type="term" value="F:ATP binding"/>
    <property type="evidence" value="ECO:0007669"/>
    <property type="project" value="UniProtKB-UniRule"/>
</dbReference>
<evidence type="ECO:0000313" key="5">
    <source>
        <dbReference type="EMBL" id="GJN93110.1"/>
    </source>
</evidence>
<keyword evidence="6" id="KW-1185">Reference proteome</keyword>
<dbReference type="Gene3D" id="1.10.510.10">
    <property type="entry name" value="Transferase(Phosphotransferase) domain 1"/>
    <property type="match status" value="1"/>
</dbReference>
<keyword evidence="1 3" id="KW-0547">Nucleotide-binding</keyword>
<accession>A0AAV5GKG9</accession>
<evidence type="ECO:0000259" key="4">
    <source>
        <dbReference type="PROSITE" id="PS50011"/>
    </source>
</evidence>
<feature type="binding site" evidence="3">
    <location>
        <position position="54"/>
    </location>
    <ligand>
        <name>ATP</name>
        <dbReference type="ChEBI" id="CHEBI:30616"/>
    </ligand>
</feature>
<comment type="caution">
    <text evidence="5">The sequence shown here is derived from an EMBL/GenBank/DDBJ whole genome shotgun (WGS) entry which is preliminary data.</text>
</comment>
<dbReference type="Gene3D" id="3.30.200.20">
    <property type="entry name" value="Phosphorylase Kinase, domain 1"/>
    <property type="match status" value="1"/>
</dbReference>
<dbReference type="PANTHER" id="PTHR24346">
    <property type="entry name" value="MAP/MICROTUBULE AFFINITY-REGULATING KINASE"/>
    <property type="match status" value="1"/>
</dbReference>
<dbReference type="GO" id="GO:0005829">
    <property type="term" value="C:cytosol"/>
    <property type="evidence" value="ECO:0007669"/>
    <property type="project" value="TreeGrafter"/>
</dbReference>
<organism evidence="5 6">
    <name type="scientific">Rhodotorula paludigena</name>
    <dbReference type="NCBI Taxonomy" id="86838"/>
    <lineage>
        <taxon>Eukaryota</taxon>
        <taxon>Fungi</taxon>
        <taxon>Dikarya</taxon>
        <taxon>Basidiomycota</taxon>
        <taxon>Pucciniomycotina</taxon>
        <taxon>Microbotryomycetes</taxon>
        <taxon>Sporidiobolales</taxon>
        <taxon>Sporidiobolaceae</taxon>
        <taxon>Rhodotorula</taxon>
    </lineage>
</organism>
<dbReference type="AlphaFoldDB" id="A0AAV5GKG9"/>
<sequence>MGFAPLPTCYDTLSPLFHAQYALVEEIGVGGSGFVLKVQRRSNGEFFAAKVIAKDRVSRQTLVRTRSWGSVPPGFELDEQDALVVPAEAYVLRKMRHPGVCGFIDLFADDRFFYLILEYHGASVQASNPPKPMLPPSPPISPLSACVPLAPTASGEGSALPSPALPTFAGTPASLLPAASPLTPTNPPPPPMMRRTSSDLFDWVERQRHFSEGIARYIFYQLVNTACDLAQMGVLHRDWKDENVCIDERLRVKLVDFGSVVIFDPAGPAPIQYEKRFYGTCTYASPEVFGGGAYAMLPAEVWSLGVLLHVLLTGENPFLSPADAIAGKRIQTKVVLSATAQDLLDRCLAVRLDERIQLEDMRHHPWVSGQWAV</sequence>
<dbReference type="SUPFAM" id="SSF56112">
    <property type="entry name" value="Protein kinase-like (PK-like)"/>
    <property type="match status" value="2"/>
</dbReference>
<keyword evidence="2 3" id="KW-0067">ATP-binding</keyword>
<dbReference type="GO" id="GO:0005634">
    <property type="term" value="C:nucleus"/>
    <property type="evidence" value="ECO:0007669"/>
    <property type="project" value="TreeGrafter"/>
</dbReference>
<evidence type="ECO:0000256" key="1">
    <source>
        <dbReference type="ARBA" id="ARBA00022741"/>
    </source>
</evidence>
<dbReference type="PANTHER" id="PTHR24346:SF72">
    <property type="entry name" value="CAMK PROTEIN KINASE"/>
    <property type="match status" value="1"/>
</dbReference>
<dbReference type="GO" id="GO:0045719">
    <property type="term" value="P:negative regulation of glycogen biosynthetic process"/>
    <property type="evidence" value="ECO:0007669"/>
    <property type="project" value="TreeGrafter"/>
</dbReference>
<evidence type="ECO:0000256" key="2">
    <source>
        <dbReference type="ARBA" id="ARBA00022840"/>
    </source>
</evidence>
<name>A0AAV5GKG9_9BASI</name>
<dbReference type="Pfam" id="PF00069">
    <property type="entry name" value="Pkinase"/>
    <property type="match status" value="2"/>
</dbReference>
<dbReference type="InterPro" id="IPR017441">
    <property type="entry name" value="Protein_kinase_ATP_BS"/>
</dbReference>
<dbReference type="Proteomes" id="UP001342314">
    <property type="component" value="Unassembled WGS sequence"/>
</dbReference>
<evidence type="ECO:0000256" key="3">
    <source>
        <dbReference type="PROSITE-ProRule" id="PRU10141"/>
    </source>
</evidence>
<feature type="domain" description="Protein kinase" evidence="4">
    <location>
        <begin position="21"/>
        <end position="367"/>
    </location>
</feature>
<dbReference type="InterPro" id="IPR011009">
    <property type="entry name" value="Kinase-like_dom_sf"/>
</dbReference>
<dbReference type="PROSITE" id="PS00107">
    <property type="entry name" value="PROTEIN_KINASE_ATP"/>
    <property type="match status" value="1"/>
</dbReference>
<protein>
    <recommendedName>
        <fullName evidence="4">Protein kinase domain-containing protein</fullName>
    </recommendedName>
</protein>
<dbReference type="SMART" id="SM00220">
    <property type="entry name" value="S_TKc"/>
    <property type="match status" value="1"/>
</dbReference>
<gene>
    <name evidence="5" type="ORF">Rhopal_006155-T1</name>
</gene>
<dbReference type="GO" id="GO:0035556">
    <property type="term" value="P:intracellular signal transduction"/>
    <property type="evidence" value="ECO:0007669"/>
    <property type="project" value="TreeGrafter"/>
</dbReference>
<dbReference type="EMBL" id="BQKY01000013">
    <property type="protein sequence ID" value="GJN93110.1"/>
    <property type="molecule type" value="Genomic_DNA"/>
</dbReference>
<proteinExistence type="predicted"/>
<dbReference type="PROSITE" id="PS50011">
    <property type="entry name" value="PROTEIN_KINASE_DOM"/>
    <property type="match status" value="1"/>
</dbReference>
<reference evidence="5 6" key="1">
    <citation type="submission" date="2021-12" db="EMBL/GenBank/DDBJ databases">
        <title>High titer production of polyol ester of fatty acids by Rhodotorula paludigena BS15 towards product separation-free biomass refinery.</title>
        <authorList>
            <person name="Mano J."/>
            <person name="Ono H."/>
            <person name="Tanaka T."/>
            <person name="Naito K."/>
            <person name="Sushida H."/>
            <person name="Ike M."/>
            <person name="Tokuyasu K."/>
            <person name="Kitaoka M."/>
        </authorList>
    </citation>
    <scope>NUCLEOTIDE SEQUENCE [LARGE SCALE GENOMIC DNA]</scope>
    <source>
        <strain evidence="5 6">BS15</strain>
    </source>
</reference>
<dbReference type="InterPro" id="IPR000719">
    <property type="entry name" value="Prot_kinase_dom"/>
</dbReference>
<evidence type="ECO:0000313" key="6">
    <source>
        <dbReference type="Proteomes" id="UP001342314"/>
    </source>
</evidence>